<reference evidence="2 3" key="1">
    <citation type="submission" date="2020-07" db="EMBL/GenBank/DDBJ databases">
        <title>Sequencing the genomes of 1000 actinobacteria strains.</title>
        <authorList>
            <person name="Klenk H.-P."/>
        </authorList>
    </citation>
    <scope>NUCLEOTIDE SEQUENCE [LARGE SCALE GENOMIC DNA]</scope>
    <source>
        <strain evidence="2 3">DSM 27576</strain>
    </source>
</reference>
<evidence type="ECO:0000313" key="3">
    <source>
        <dbReference type="Proteomes" id="UP000526083"/>
    </source>
</evidence>
<name>A0A7W3JPN8_9MICO</name>
<evidence type="ECO:0000256" key="1">
    <source>
        <dbReference type="SAM" id="Phobius"/>
    </source>
</evidence>
<comment type="caution">
    <text evidence="2">The sequence shown here is derived from an EMBL/GenBank/DDBJ whole genome shotgun (WGS) entry which is preliminary data.</text>
</comment>
<accession>A0A7W3JPN8</accession>
<feature type="transmembrane region" description="Helical" evidence="1">
    <location>
        <begin position="20"/>
        <end position="43"/>
    </location>
</feature>
<dbReference type="Proteomes" id="UP000526083">
    <property type="component" value="Unassembled WGS sequence"/>
</dbReference>
<keyword evidence="1" id="KW-0472">Membrane</keyword>
<dbReference type="AlphaFoldDB" id="A0A7W3JPN8"/>
<dbReference type="RefSeq" id="WP_167046573.1">
    <property type="nucleotide sequence ID" value="NZ_JAAOZB010000001.1"/>
</dbReference>
<evidence type="ECO:0000313" key="2">
    <source>
        <dbReference type="EMBL" id="MBA8816711.1"/>
    </source>
</evidence>
<organism evidence="2 3">
    <name type="scientific">Microbacterium halimionae</name>
    <dbReference type="NCBI Taxonomy" id="1526413"/>
    <lineage>
        <taxon>Bacteria</taxon>
        <taxon>Bacillati</taxon>
        <taxon>Actinomycetota</taxon>
        <taxon>Actinomycetes</taxon>
        <taxon>Micrococcales</taxon>
        <taxon>Microbacteriaceae</taxon>
        <taxon>Microbacterium</taxon>
    </lineage>
</organism>
<dbReference type="EMBL" id="JACGWY010000003">
    <property type="protein sequence ID" value="MBA8816711.1"/>
    <property type="molecule type" value="Genomic_DNA"/>
</dbReference>
<gene>
    <name evidence="2" type="ORF">FHX48_001804</name>
</gene>
<keyword evidence="1" id="KW-1133">Transmembrane helix</keyword>
<keyword evidence="3" id="KW-1185">Reference proteome</keyword>
<proteinExistence type="predicted"/>
<protein>
    <submittedName>
        <fullName evidence="2">Uncharacterized protein</fullName>
    </submittedName>
</protein>
<sequence>MTTTDRIDFTTLPTPAVPRVRWAGIIWGLFFMAFSAAALWALTLLIDPAMRTNIVDWTITIDPLVATAIVILGIGTLMFVAGLAGSLRRVQLGRVEHGRRVS</sequence>
<keyword evidence="1" id="KW-0812">Transmembrane</keyword>
<feature type="transmembrane region" description="Helical" evidence="1">
    <location>
        <begin position="63"/>
        <end position="84"/>
    </location>
</feature>